<reference evidence="1" key="2">
    <citation type="journal article" date="2015" name="Fish Shellfish Immunol.">
        <title>Early steps in the European eel (Anguilla anguilla)-Vibrio vulnificus interaction in the gills: Role of the RtxA13 toxin.</title>
        <authorList>
            <person name="Callol A."/>
            <person name="Pajuelo D."/>
            <person name="Ebbesson L."/>
            <person name="Teles M."/>
            <person name="MacKenzie S."/>
            <person name="Amaro C."/>
        </authorList>
    </citation>
    <scope>NUCLEOTIDE SEQUENCE</scope>
</reference>
<name>A0A0E9XSP0_ANGAN</name>
<reference evidence="1" key="1">
    <citation type="submission" date="2014-11" db="EMBL/GenBank/DDBJ databases">
        <authorList>
            <person name="Amaro Gonzalez C."/>
        </authorList>
    </citation>
    <scope>NUCLEOTIDE SEQUENCE</scope>
</reference>
<sequence>MLVSKIKPCMSKYTRPVQ</sequence>
<protein>
    <submittedName>
        <fullName evidence="1">Uncharacterized protein</fullName>
    </submittedName>
</protein>
<dbReference type="AlphaFoldDB" id="A0A0E9XSP0"/>
<evidence type="ECO:0000313" key="1">
    <source>
        <dbReference type="EMBL" id="JAI05738.1"/>
    </source>
</evidence>
<organism evidence="1">
    <name type="scientific">Anguilla anguilla</name>
    <name type="common">European freshwater eel</name>
    <name type="synonym">Muraena anguilla</name>
    <dbReference type="NCBI Taxonomy" id="7936"/>
    <lineage>
        <taxon>Eukaryota</taxon>
        <taxon>Metazoa</taxon>
        <taxon>Chordata</taxon>
        <taxon>Craniata</taxon>
        <taxon>Vertebrata</taxon>
        <taxon>Euteleostomi</taxon>
        <taxon>Actinopterygii</taxon>
        <taxon>Neopterygii</taxon>
        <taxon>Teleostei</taxon>
        <taxon>Anguilliformes</taxon>
        <taxon>Anguillidae</taxon>
        <taxon>Anguilla</taxon>
    </lineage>
</organism>
<accession>A0A0E9XSP0</accession>
<dbReference type="EMBL" id="GBXM01002840">
    <property type="protein sequence ID" value="JAI05738.1"/>
    <property type="molecule type" value="Transcribed_RNA"/>
</dbReference>
<proteinExistence type="predicted"/>